<dbReference type="EMBL" id="CAJOBO010002350">
    <property type="protein sequence ID" value="CAF4446151.1"/>
    <property type="molecule type" value="Genomic_DNA"/>
</dbReference>
<gene>
    <name evidence="4" type="ORF">HFQ381_LOCUS23512</name>
    <name evidence="1" type="ORF">TIS948_LOCUS20892</name>
    <name evidence="2" type="ORF">UJA718_LOCUS4234</name>
    <name evidence="3" type="ORF">UJA718_LOCUS4247</name>
</gene>
<dbReference type="EMBL" id="CAJOBP010000337">
    <property type="protein sequence ID" value="CAF4163906.1"/>
    <property type="molecule type" value="Genomic_DNA"/>
</dbReference>
<sequence>MLLFTSSERGQLILNYNSHQYTKKRVRKTSNEYHYRDRGFTSTLSLCTVDAKVLREPSTHTCQQSASSGKSLVDEAVGNMKKCAPEETTPIPKIYTQEIVKARISHLGIATGLFFPTFENVDASLYRSRSKNYPSLPKPLADLVLPDVWRLAKHGEPR</sequence>
<protein>
    <submittedName>
        <fullName evidence="1">Uncharacterized protein</fullName>
    </submittedName>
</protein>
<accession>A0A817U2G1</accession>
<dbReference type="Proteomes" id="UP000663825">
    <property type="component" value="Unassembled WGS sequence"/>
</dbReference>
<name>A0A817U2G1_9BILA</name>
<dbReference type="OrthoDB" id="9974479at2759"/>
<evidence type="ECO:0000313" key="2">
    <source>
        <dbReference type="EMBL" id="CAF4163743.1"/>
    </source>
</evidence>
<evidence type="ECO:0000313" key="6">
    <source>
        <dbReference type="Proteomes" id="UP000663873"/>
    </source>
</evidence>
<comment type="caution">
    <text evidence="1">The sequence shown here is derived from an EMBL/GenBank/DDBJ whole genome shotgun (WGS) entry which is preliminary data.</text>
</comment>
<keyword evidence="6" id="KW-1185">Reference proteome</keyword>
<evidence type="ECO:0000313" key="5">
    <source>
        <dbReference type="Proteomes" id="UP000663825"/>
    </source>
</evidence>
<dbReference type="AlphaFoldDB" id="A0A817U2G1"/>
<dbReference type="EMBL" id="CAJOBP010000337">
    <property type="protein sequence ID" value="CAF4163743.1"/>
    <property type="molecule type" value="Genomic_DNA"/>
</dbReference>
<dbReference type="Proteomes" id="UP000663873">
    <property type="component" value="Unassembled WGS sequence"/>
</dbReference>
<evidence type="ECO:0000313" key="4">
    <source>
        <dbReference type="EMBL" id="CAF4446151.1"/>
    </source>
</evidence>
<evidence type="ECO:0000313" key="1">
    <source>
        <dbReference type="EMBL" id="CAF3327658.1"/>
    </source>
</evidence>
<evidence type="ECO:0000313" key="3">
    <source>
        <dbReference type="EMBL" id="CAF4163906.1"/>
    </source>
</evidence>
<dbReference type="EMBL" id="CAJNXB010003637">
    <property type="protein sequence ID" value="CAF3327658.1"/>
    <property type="molecule type" value="Genomic_DNA"/>
</dbReference>
<organism evidence="1 5">
    <name type="scientific">Rotaria socialis</name>
    <dbReference type="NCBI Taxonomy" id="392032"/>
    <lineage>
        <taxon>Eukaryota</taxon>
        <taxon>Metazoa</taxon>
        <taxon>Spiralia</taxon>
        <taxon>Gnathifera</taxon>
        <taxon>Rotifera</taxon>
        <taxon>Eurotatoria</taxon>
        <taxon>Bdelloidea</taxon>
        <taxon>Philodinida</taxon>
        <taxon>Philodinidae</taxon>
        <taxon>Rotaria</taxon>
    </lineage>
</organism>
<dbReference type="Proteomes" id="UP000663851">
    <property type="component" value="Unassembled WGS sequence"/>
</dbReference>
<reference evidence="1" key="1">
    <citation type="submission" date="2021-02" db="EMBL/GenBank/DDBJ databases">
        <authorList>
            <person name="Nowell W R."/>
        </authorList>
    </citation>
    <scope>NUCLEOTIDE SEQUENCE</scope>
</reference>
<proteinExistence type="predicted"/>